<protein>
    <submittedName>
        <fullName evidence="2">Uncharacterized protein</fullName>
    </submittedName>
</protein>
<organism evidence="2 3">
    <name type="scientific">Salix udensis</name>
    <dbReference type="NCBI Taxonomy" id="889485"/>
    <lineage>
        <taxon>Eukaryota</taxon>
        <taxon>Viridiplantae</taxon>
        <taxon>Streptophyta</taxon>
        <taxon>Embryophyta</taxon>
        <taxon>Tracheophyta</taxon>
        <taxon>Spermatophyta</taxon>
        <taxon>Magnoliopsida</taxon>
        <taxon>eudicotyledons</taxon>
        <taxon>Gunneridae</taxon>
        <taxon>Pentapetalae</taxon>
        <taxon>rosids</taxon>
        <taxon>fabids</taxon>
        <taxon>Malpighiales</taxon>
        <taxon>Salicaceae</taxon>
        <taxon>Saliceae</taxon>
        <taxon>Salix</taxon>
    </lineage>
</organism>
<keyword evidence="3" id="KW-1185">Reference proteome</keyword>
<evidence type="ECO:0000313" key="3">
    <source>
        <dbReference type="Proteomes" id="UP001162972"/>
    </source>
</evidence>
<dbReference type="EMBL" id="JAPFFJ010000019">
    <property type="protein sequence ID" value="KAJ6400450.1"/>
    <property type="molecule type" value="Genomic_DNA"/>
</dbReference>
<keyword evidence="1" id="KW-0472">Membrane</keyword>
<reference evidence="2 3" key="1">
    <citation type="journal article" date="2023" name="Int. J. Mol. Sci.">
        <title>De Novo Assembly and Annotation of 11 Diverse Shrub Willow (Salix) Genomes Reveals Novel Gene Organization in Sex-Linked Regions.</title>
        <authorList>
            <person name="Hyden B."/>
            <person name="Feng K."/>
            <person name="Yates T.B."/>
            <person name="Jawdy S."/>
            <person name="Cereghino C."/>
            <person name="Smart L.B."/>
            <person name="Muchero W."/>
        </authorList>
    </citation>
    <scope>NUCLEOTIDE SEQUENCE [LARGE SCALE GENOMIC DNA]</scope>
    <source>
        <tissue evidence="2">Shoot tip</tissue>
    </source>
</reference>
<name>A0AAD6JAA5_9ROSI</name>
<feature type="transmembrane region" description="Helical" evidence="1">
    <location>
        <begin position="20"/>
        <end position="37"/>
    </location>
</feature>
<accession>A0AAD6JAA5</accession>
<feature type="transmembrane region" description="Helical" evidence="1">
    <location>
        <begin position="49"/>
        <end position="69"/>
    </location>
</feature>
<evidence type="ECO:0000256" key="1">
    <source>
        <dbReference type="SAM" id="Phobius"/>
    </source>
</evidence>
<evidence type="ECO:0000313" key="2">
    <source>
        <dbReference type="EMBL" id="KAJ6400450.1"/>
    </source>
</evidence>
<proteinExistence type="predicted"/>
<dbReference type="AlphaFoldDB" id="A0AAD6JAA5"/>
<keyword evidence="1" id="KW-1133">Transmembrane helix</keyword>
<gene>
    <name evidence="2" type="ORF">OIU84_015990</name>
</gene>
<keyword evidence="1" id="KW-0812">Transmembrane</keyword>
<dbReference type="Proteomes" id="UP001162972">
    <property type="component" value="Chromosome 14"/>
</dbReference>
<sequence length="111" mass="11976">MVSGDTRYCLCVPCCSASEQSLVGFFFGGVAVTVLCLGSCSEDRRLPDVIFCGGCVYWFCGGWALLWWISATSPSDLCLLCASSEMWVLVSPSARHIGTFCGLRIGGCRRL</sequence>
<comment type="caution">
    <text evidence="2">The sequence shown here is derived from an EMBL/GenBank/DDBJ whole genome shotgun (WGS) entry which is preliminary data.</text>
</comment>